<comment type="subunit">
    <text evidence="5 16">Heteromultimer composed of HisG and HisZ subunits.</text>
</comment>
<comment type="subcellular location">
    <subcellularLocation>
        <location evidence="2 16">Cytoplasm</location>
    </subcellularLocation>
</comment>
<keyword evidence="9 16" id="KW-0028">Amino-acid biosynthesis</keyword>
<comment type="catalytic activity">
    <reaction evidence="1 16">
        <text>1-(5-phospho-beta-D-ribosyl)-ATP + diphosphate = 5-phospho-alpha-D-ribose 1-diphosphate + ATP</text>
        <dbReference type="Rhea" id="RHEA:18473"/>
        <dbReference type="ChEBI" id="CHEBI:30616"/>
        <dbReference type="ChEBI" id="CHEBI:33019"/>
        <dbReference type="ChEBI" id="CHEBI:58017"/>
        <dbReference type="ChEBI" id="CHEBI:73183"/>
        <dbReference type="EC" id="2.4.2.17"/>
    </reaction>
</comment>
<dbReference type="GO" id="GO:0000105">
    <property type="term" value="P:L-histidine biosynthetic process"/>
    <property type="evidence" value="ECO:0007669"/>
    <property type="project" value="UniProtKB-UniRule"/>
</dbReference>
<evidence type="ECO:0000256" key="4">
    <source>
        <dbReference type="ARBA" id="ARBA00009489"/>
    </source>
</evidence>
<comment type="function">
    <text evidence="15 16">Catalyzes the condensation of ATP and 5-phosphoribose 1-diphosphate to form N'-(5'-phosphoribosyl)-ATP (PR-ATP). Has a crucial role in the pathway because the rate of histidine biosynthesis seems to be controlled primarily by regulation of HisG enzymatic activity.</text>
</comment>
<dbReference type="Proteomes" id="UP000604381">
    <property type="component" value="Unassembled WGS sequence"/>
</dbReference>
<keyword evidence="8 16" id="KW-0963">Cytoplasm</keyword>
<comment type="pathway">
    <text evidence="3 16">Amino-acid biosynthesis; L-histidine biosynthesis; L-histidine from 5-phospho-alpha-D-ribose 1-diphosphate: step 1/9.</text>
</comment>
<comment type="caution">
    <text evidence="18">The sequence shown here is derived from an EMBL/GenBank/DDBJ whole genome shotgun (WGS) entry which is preliminary data.</text>
</comment>
<protein>
    <recommendedName>
        <fullName evidence="7 16">ATP phosphoribosyltransferase</fullName>
        <shortName evidence="16">ATP-PRT</shortName>
        <shortName evidence="16">ATP-PRTase</shortName>
        <ecNumber evidence="6 16">2.4.2.17</ecNumber>
    </recommendedName>
</protein>
<organism evidence="18 19">
    <name type="scientific">Candidatus Amphirhobacter heronislandensis</name>
    <dbReference type="NCBI Taxonomy" id="1732024"/>
    <lineage>
        <taxon>Bacteria</taxon>
        <taxon>Pseudomonadati</taxon>
        <taxon>Pseudomonadota</taxon>
        <taxon>Gammaproteobacteria</taxon>
        <taxon>Candidatus Tethybacterales</taxon>
        <taxon>Candidatus Tethybacteraceae</taxon>
        <taxon>Candidatus Amphirhobacter</taxon>
    </lineage>
</organism>
<dbReference type="NCBIfam" id="TIGR00070">
    <property type="entry name" value="hisG"/>
    <property type="match status" value="1"/>
</dbReference>
<dbReference type="HAMAP" id="MF_01018">
    <property type="entry name" value="HisG_Short"/>
    <property type="match status" value="1"/>
</dbReference>
<dbReference type="EC" id="2.4.2.17" evidence="6 16"/>
<evidence type="ECO:0000256" key="11">
    <source>
        <dbReference type="ARBA" id="ARBA00022679"/>
    </source>
</evidence>
<dbReference type="InterPro" id="IPR013820">
    <property type="entry name" value="ATP_PRibTrfase_cat"/>
</dbReference>
<dbReference type="PANTHER" id="PTHR21403:SF8">
    <property type="entry name" value="ATP PHOSPHORIBOSYLTRANSFERASE"/>
    <property type="match status" value="1"/>
</dbReference>
<evidence type="ECO:0000256" key="5">
    <source>
        <dbReference type="ARBA" id="ARBA00011496"/>
    </source>
</evidence>
<dbReference type="PROSITE" id="PS01316">
    <property type="entry name" value="ATP_P_PHORIBOSYLTR"/>
    <property type="match status" value="1"/>
</dbReference>
<dbReference type="FunFam" id="3.40.190.10:FF:000008">
    <property type="entry name" value="ATP phosphoribosyltransferase"/>
    <property type="match status" value="1"/>
</dbReference>
<evidence type="ECO:0000256" key="14">
    <source>
        <dbReference type="ARBA" id="ARBA00023102"/>
    </source>
</evidence>
<keyword evidence="13 16" id="KW-0067">ATP-binding</keyword>
<feature type="domain" description="ATP phosphoribosyltransferase catalytic" evidence="17">
    <location>
        <begin position="53"/>
        <end position="209"/>
    </location>
</feature>
<keyword evidence="14 16" id="KW-0368">Histidine biosynthesis</keyword>
<evidence type="ECO:0000256" key="13">
    <source>
        <dbReference type="ARBA" id="ARBA00022840"/>
    </source>
</evidence>
<gene>
    <name evidence="16" type="primary">hisG</name>
    <name evidence="18" type="ORF">ISN26_03860</name>
</gene>
<evidence type="ECO:0000256" key="10">
    <source>
        <dbReference type="ARBA" id="ARBA00022676"/>
    </source>
</evidence>
<comment type="domain">
    <text evidence="16">Lacks the C-terminal regulatory region which is replaced by HisZ.</text>
</comment>
<dbReference type="GO" id="GO:0003879">
    <property type="term" value="F:ATP phosphoribosyltransferase activity"/>
    <property type="evidence" value="ECO:0007669"/>
    <property type="project" value="UniProtKB-UniRule"/>
</dbReference>
<dbReference type="GO" id="GO:0005524">
    <property type="term" value="F:ATP binding"/>
    <property type="evidence" value="ECO:0007669"/>
    <property type="project" value="UniProtKB-KW"/>
</dbReference>
<keyword evidence="19" id="KW-1185">Reference proteome</keyword>
<evidence type="ECO:0000256" key="9">
    <source>
        <dbReference type="ARBA" id="ARBA00022605"/>
    </source>
</evidence>
<proteinExistence type="inferred from homology"/>
<comment type="similarity">
    <text evidence="4 16">Belongs to the ATP phosphoribosyltransferase family. Short subfamily.</text>
</comment>
<evidence type="ECO:0000259" key="17">
    <source>
        <dbReference type="Pfam" id="PF01634"/>
    </source>
</evidence>
<dbReference type="InterPro" id="IPR018198">
    <property type="entry name" value="ATP_PRibTrfase_CS"/>
</dbReference>
<reference evidence="18" key="1">
    <citation type="submission" date="2020-10" db="EMBL/GenBank/DDBJ databases">
        <title>An improved Amphimedon queenslandica hologenome assembly reveals how three proteobacterial symbionts can extend the metabolic phenotypic of their marine sponge host.</title>
        <authorList>
            <person name="Degnan B."/>
            <person name="Degnan S."/>
            <person name="Xiang X."/>
        </authorList>
    </citation>
    <scope>NUCLEOTIDE SEQUENCE</scope>
    <source>
        <strain evidence="18">AqS2</strain>
    </source>
</reference>
<evidence type="ECO:0000256" key="16">
    <source>
        <dbReference type="HAMAP-Rule" id="MF_01018"/>
    </source>
</evidence>
<sequence length="218" mass="22861">MPGLTIALAKGRLLEEARPLLAAAGMALEDGDGDGRRLTVPSADAGIEFLIVRAADVLAYVGYGAAQLGVVGRDLLLEHPSPAVLQELDLGIGRCRLAVAAPRGFDYGAAKRGGGQLTVATKYRRLARRHLAAAGIQARVIRLYGSMELAPLVGLADVIVDLVSTGATLQANGLEEMEKLLDVSALLVANKAWSWRHPGRLDEVAARLREAGGAGREA</sequence>
<evidence type="ECO:0000256" key="15">
    <source>
        <dbReference type="ARBA" id="ARBA00024861"/>
    </source>
</evidence>
<dbReference type="PANTHER" id="PTHR21403">
    <property type="entry name" value="ATP PHOSPHORIBOSYLTRANSFERASE ATP-PRTASE"/>
    <property type="match status" value="1"/>
</dbReference>
<evidence type="ECO:0000256" key="3">
    <source>
        <dbReference type="ARBA" id="ARBA00004667"/>
    </source>
</evidence>
<evidence type="ECO:0000256" key="7">
    <source>
        <dbReference type="ARBA" id="ARBA00020998"/>
    </source>
</evidence>
<evidence type="ECO:0000256" key="6">
    <source>
        <dbReference type="ARBA" id="ARBA00011946"/>
    </source>
</evidence>
<keyword evidence="12 16" id="KW-0547">Nucleotide-binding</keyword>
<dbReference type="SUPFAM" id="SSF53850">
    <property type="entry name" value="Periplasmic binding protein-like II"/>
    <property type="match status" value="1"/>
</dbReference>
<dbReference type="CDD" id="cd13595">
    <property type="entry name" value="PBP2_HisGs"/>
    <property type="match status" value="1"/>
</dbReference>
<keyword evidence="10 16" id="KW-0328">Glycosyltransferase</keyword>
<evidence type="ECO:0000256" key="8">
    <source>
        <dbReference type="ARBA" id="ARBA00022490"/>
    </source>
</evidence>
<dbReference type="InterPro" id="IPR001348">
    <property type="entry name" value="ATP_PRibTrfase_HisG"/>
</dbReference>
<keyword evidence="11 16" id="KW-0808">Transferase</keyword>
<dbReference type="EMBL" id="JADHEI010000033">
    <property type="protein sequence ID" value="MBF2735209.1"/>
    <property type="molecule type" value="Genomic_DNA"/>
</dbReference>
<evidence type="ECO:0000256" key="1">
    <source>
        <dbReference type="ARBA" id="ARBA00000915"/>
    </source>
</evidence>
<dbReference type="GO" id="GO:0005737">
    <property type="term" value="C:cytoplasm"/>
    <property type="evidence" value="ECO:0007669"/>
    <property type="project" value="UniProtKB-SubCell"/>
</dbReference>
<dbReference type="Pfam" id="PF01634">
    <property type="entry name" value="HisG"/>
    <property type="match status" value="1"/>
</dbReference>
<accession>A0A930UEP8</accession>
<dbReference type="Gene3D" id="3.40.190.10">
    <property type="entry name" value="Periplasmic binding protein-like II"/>
    <property type="match status" value="2"/>
</dbReference>
<dbReference type="InterPro" id="IPR024893">
    <property type="entry name" value="ATP_PRibTrfase_HisG_short"/>
</dbReference>
<evidence type="ECO:0000313" key="19">
    <source>
        <dbReference type="Proteomes" id="UP000604381"/>
    </source>
</evidence>
<evidence type="ECO:0000256" key="2">
    <source>
        <dbReference type="ARBA" id="ARBA00004496"/>
    </source>
</evidence>
<dbReference type="AlphaFoldDB" id="A0A930UEP8"/>
<name>A0A930UEP8_9GAMM</name>
<evidence type="ECO:0000256" key="12">
    <source>
        <dbReference type="ARBA" id="ARBA00022741"/>
    </source>
</evidence>
<evidence type="ECO:0000313" key="18">
    <source>
        <dbReference type="EMBL" id="MBF2735209.1"/>
    </source>
</evidence>